<protein>
    <submittedName>
        <fullName evidence="6">Lipoprotein ABC transporter ATP-binding protein</fullName>
    </submittedName>
</protein>
<accession>A0A2S7UDX9</accession>
<dbReference type="InterPro" id="IPR027417">
    <property type="entry name" value="P-loop_NTPase"/>
</dbReference>
<keyword evidence="7" id="KW-1185">Reference proteome</keyword>
<organism evidence="6 7">
    <name type="scientific">Nonlabens arenilitoris</name>
    <dbReference type="NCBI Taxonomy" id="1217969"/>
    <lineage>
        <taxon>Bacteria</taxon>
        <taxon>Pseudomonadati</taxon>
        <taxon>Bacteroidota</taxon>
        <taxon>Flavobacteriia</taxon>
        <taxon>Flavobacteriales</taxon>
        <taxon>Flavobacteriaceae</taxon>
        <taxon>Nonlabens</taxon>
    </lineage>
</organism>
<dbReference type="GO" id="GO:0005524">
    <property type="term" value="F:ATP binding"/>
    <property type="evidence" value="ECO:0007669"/>
    <property type="project" value="UniProtKB-KW"/>
</dbReference>
<dbReference type="PANTHER" id="PTHR24220:SF86">
    <property type="entry name" value="ABC TRANSPORTER ABCH.1"/>
    <property type="match status" value="1"/>
</dbReference>
<keyword evidence="1" id="KW-0813">Transport</keyword>
<dbReference type="Gene3D" id="3.40.50.300">
    <property type="entry name" value="P-loop containing nucleotide triphosphate hydrolases"/>
    <property type="match status" value="1"/>
</dbReference>
<dbReference type="EMBL" id="MTPW01000001">
    <property type="protein sequence ID" value="PQJ32634.1"/>
    <property type="molecule type" value="Genomic_DNA"/>
</dbReference>
<dbReference type="GO" id="GO:0098796">
    <property type="term" value="C:membrane protein complex"/>
    <property type="evidence" value="ECO:0007669"/>
    <property type="project" value="UniProtKB-ARBA"/>
</dbReference>
<dbReference type="InterPro" id="IPR017871">
    <property type="entry name" value="ABC_transporter-like_CS"/>
</dbReference>
<dbReference type="Proteomes" id="UP000239747">
    <property type="component" value="Unassembled WGS sequence"/>
</dbReference>
<name>A0A2S7UDX9_9FLAO</name>
<dbReference type="AlphaFoldDB" id="A0A2S7UDX9"/>
<dbReference type="PROSITE" id="PS50893">
    <property type="entry name" value="ABC_TRANSPORTER_2"/>
    <property type="match status" value="1"/>
</dbReference>
<dbReference type="InterPro" id="IPR015854">
    <property type="entry name" value="ABC_transpr_LolD-like"/>
</dbReference>
<reference evidence="6 7" key="1">
    <citation type="submission" date="2017-01" db="EMBL/GenBank/DDBJ databases">
        <title>Trade-off between light-utilization and light-protection in marine flavobacteria.</title>
        <authorList>
            <person name="Kumagai Y."/>
            <person name="Yoshizawa S."/>
            <person name="Kogure K."/>
            <person name="Iwasaki W."/>
        </authorList>
    </citation>
    <scope>NUCLEOTIDE SEQUENCE [LARGE SCALE GENOMIC DNA]</scope>
    <source>
        <strain evidence="6 7">KCTC 32109</strain>
    </source>
</reference>
<evidence type="ECO:0000256" key="2">
    <source>
        <dbReference type="ARBA" id="ARBA00022741"/>
    </source>
</evidence>
<dbReference type="SUPFAM" id="SSF52540">
    <property type="entry name" value="P-loop containing nucleoside triphosphate hydrolases"/>
    <property type="match status" value="1"/>
</dbReference>
<dbReference type="OrthoDB" id="9802264at2"/>
<dbReference type="PANTHER" id="PTHR24220">
    <property type="entry name" value="IMPORT ATP-BINDING PROTEIN"/>
    <property type="match status" value="1"/>
</dbReference>
<dbReference type="SMART" id="SM00382">
    <property type="entry name" value="AAA"/>
    <property type="match status" value="1"/>
</dbReference>
<evidence type="ECO:0000313" key="6">
    <source>
        <dbReference type="EMBL" id="PQJ32634.1"/>
    </source>
</evidence>
<evidence type="ECO:0000256" key="4">
    <source>
        <dbReference type="ARBA" id="ARBA00038388"/>
    </source>
</evidence>
<dbReference type="GO" id="GO:0005886">
    <property type="term" value="C:plasma membrane"/>
    <property type="evidence" value="ECO:0007669"/>
    <property type="project" value="TreeGrafter"/>
</dbReference>
<dbReference type="InterPro" id="IPR017911">
    <property type="entry name" value="MacB-like_ATP-bd"/>
</dbReference>
<keyword evidence="2" id="KW-0547">Nucleotide-binding</keyword>
<dbReference type="InterPro" id="IPR003593">
    <property type="entry name" value="AAA+_ATPase"/>
</dbReference>
<evidence type="ECO:0000259" key="5">
    <source>
        <dbReference type="PROSITE" id="PS50893"/>
    </source>
</evidence>
<keyword evidence="3 6" id="KW-0067">ATP-binding</keyword>
<dbReference type="Pfam" id="PF00005">
    <property type="entry name" value="ABC_tran"/>
    <property type="match status" value="1"/>
</dbReference>
<dbReference type="GO" id="GO:0016887">
    <property type="term" value="F:ATP hydrolysis activity"/>
    <property type="evidence" value="ECO:0007669"/>
    <property type="project" value="InterPro"/>
</dbReference>
<evidence type="ECO:0000256" key="1">
    <source>
        <dbReference type="ARBA" id="ARBA00022448"/>
    </source>
</evidence>
<keyword evidence="6" id="KW-0449">Lipoprotein</keyword>
<dbReference type="FunFam" id="3.40.50.300:FF:000032">
    <property type="entry name" value="Export ABC transporter ATP-binding protein"/>
    <property type="match status" value="1"/>
</dbReference>
<dbReference type="CDD" id="cd03255">
    <property type="entry name" value="ABC_MJ0796_LolCDE_FtsE"/>
    <property type="match status" value="1"/>
</dbReference>
<feature type="domain" description="ABC transporter" evidence="5">
    <location>
        <begin position="2"/>
        <end position="219"/>
    </location>
</feature>
<evidence type="ECO:0000256" key="3">
    <source>
        <dbReference type="ARBA" id="ARBA00022840"/>
    </source>
</evidence>
<dbReference type="InterPro" id="IPR003439">
    <property type="entry name" value="ABC_transporter-like_ATP-bd"/>
</dbReference>
<proteinExistence type="inferred from homology"/>
<comment type="caution">
    <text evidence="6">The sequence shown here is derived from an EMBL/GenBank/DDBJ whole genome shotgun (WGS) entry which is preliminary data.</text>
</comment>
<sequence>MIQAQHIHKSFGDLQVLKDVELTINTGEIVSVVGSSGAGKTTLLHILGTLERPDEHASTSLIIDGTDVTKLNSKMLSRFRNESLGFIFQFHQLLPEFSALENVCLPAFIKNTPKDVATKRAKELLDYLKLSDRFEHKPGALSGGEQQRVAVARALINNPKVIYADEPTGNLDSNTANDLHELIFKLRAEFNQTFVIVTHNDELANLADRKLIMQDGRFLSND</sequence>
<dbReference type="GO" id="GO:0022857">
    <property type="term" value="F:transmembrane transporter activity"/>
    <property type="evidence" value="ECO:0007669"/>
    <property type="project" value="TreeGrafter"/>
</dbReference>
<comment type="similarity">
    <text evidence="4">Belongs to the ABC transporter superfamily. Macrolide exporter (TC 3.A.1.122) family.</text>
</comment>
<dbReference type="PROSITE" id="PS00211">
    <property type="entry name" value="ABC_TRANSPORTER_1"/>
    <property type="match status" value="1"/>
</dbReference>
<gene>
    <name evidence="6" type="ORF">BST92_12155</name>
</gene>
<dbReference type="RefSeq" id="WP_105071704.1">
    <property type="nucleotide sequence ID" value="NZ_MTPW01000001.1"/>
</dbReference>
<evidence type="ECO:0000313" key="7">
    <source>
        <dbReference type="Proteomes" id="UP000239747"/>
    </source>
</evidence>